<dbReference type="PANTHER" id="PTHR35007:SF2">
    <property type="entry name" value="PILUS ASSEMBLE PROTEIN"/>
    <property type="match status" value="1"/>
</dbReference>
<evidence type="ECO:0000256" key="6">
    <source>
        <dbReference type="SAM" id="Phobius"/>
    </source>
</evidence>
<protein>
    <recommendedName>
        <fullName evidence="7">Type II secretion system protein GspF domain-containing protein</fullName>
    </recommendedName>
</protein>
<evidence type="ECO:0000256" key="4">
    <source>
        <dbReference type="ARBA" id="ARBA00022989"/>
    </source>
</evidence>
<gene>
    <name evidence="8" type="ORF">LMG3328_04875</name>
</gene>
<feature type="transmembrane region" description="Helical" evidence="6">
    <location>
        <begin position="274"/>
        <end position="295"/>
    </location>
</feature>
<dbReference type="RefSeq" id="WP_175183437.1">
    <property type="nucleotide sequence ID" value="NZ_CADILE010000017.1"/>
</dbReference>
<proteinExistence type="predicted"/>
<dbReference type="PANTHER" id="PTHR35007">
    <property type="entry name" value="INTEGRAL MEMBRANE PROTEIN-RELATED"/>
    <property type="match status" value="1"/>
</dbReference>
<keyword evidence="4 6" id="KW-1133">Transmembrane helix</keyword>
<evidence type="ECO:0000256" key="5">
    <source>
        <dbReference type="ARBA" id="ARBA00023136"/>
    </source>
</evidence>
<dbReference type="InterPro" id="IPR018076">
    <property type="entry name" value="T2SS_GspF_dom"/>
</dbReference>
<evidence type="ECO:0000313" key="9">
    <source>
        <dbReference type="Proteomes" id="UP000494122"/>
    </source>
</evidence>
<feature type="transmembrane region" description="Helical" evidence="6">
    <location>
        <begin position="126"/>
        <end position="145"/>
    </location>
</feature>
<dbReference type="Proteomes" id="UP000494122">
    <property type="component" value="Unassembled WGS sequence"/>
</dbReference>
<evidence type="ECO:0000259" key="7">
    <source>
        <dbReference type="Pfam" id="PF00482"/>
    </source>
</evidence>
<evidence type="ECO:0000256" key="3">
    <source>
        <dbReference type="ARBA" id="ARBA00022692"/>
    </source>
</evidence>
<evidence type="ECO:0000256" key="2">
    <source>
        <dbReference type="ARBA" id="ARBA00022475"/>
    </source>
</evidence>
<reference evidence="8 9" key="1">
    <citation type="submission" date="2020-04" db="EMBL/GenBank/DDBJ databases">
        <authorList>
            <person name="De Canck E."/>
        </authorList>
    </citation>
    <scope>NUCLEOTIDE SEQUENCE [LARGE SCALE GENOMIC DNA]</scope>
    <source>
        <strain evidence="8 9">LMG 3328</strain>
    </source>
</reference>
<accession>A0A6S7EH91</accession>
<keyword evidence="3 6" id="KW-0812">Transmembrane</keyword>
<dbReference type="GO" id="GO:0005886">
    <property type="term" value="C:plasma membrane"/>
    <property type="evidence" value="ECO:0007669"/>
    <property type="project" value="UniProtKB-SubCell"/>
</dbReference>
<sequence length="302" mass="31729">MWLVLAMAGAGSGVGWLAWRLLRHASREAPGMDVLPWWWRVGAPWAERIAPRLVPLCPRHGYAWLCGMAARAGLPAAVRAEHLVAASLLAAIGGAAVAGAGLWVVPGVGPNGALAGLARTSDWSDALSWSLAGAGLAGPLPALWLRARVVERRRRIERELPFVLDMMILCVEAGLSVQAALQQATSSGPGGPLREGVAGALAQMRAGVTRSTALRAMADHCGSPLVHDWIAALVQADALGIGLAPMLRAQVAQCRHARQQRAQQLALQAPVRMLLPLVGCIFPCTFIVLAFPIAVQLLRGGG</sequence>
<feature type="transmembrane region" description="Helical" evidence="6">
    <location>
        <begin position="83"/>
        <end position="106"/>
    </location>
</feature>
<organism evidence="8 9">
    <name type="scientific">Achromobacter ruhlandii</name>
    <dbReference type="NCBI Taxonomy" id="72557"/>
    <lineage>
        <taxon>Bacteria</taxon>
        <taxon>Pseudomonadati</taxon>
        <taxon>Pseudomonadota</taxon>
        <taxon>Betaproteobacteria</taxon>
        <taxon>Burkholderiales</taxon>
        <taxon>Alcaligenaceae</taxon>
        <taxon>Achromobacter</taxon>
    </lineage>
</organism>
<comment type="subcellular location">
    <subcellularLocation>
        <location evidence="1">Cell membrane</location>
        <topology evidence="1">Multi-pass membrane protein</topology>
    </subcellularLocation>
</comment>
<keyword evidence="5 6" id="KW-0472">Membrane</keyword>
<feature type="domain" description="Type II secretion system protein GspF" evidence="7">
    <location>
        <begin position="164"/>
        <end position="289"/>
    </location>
</feature>
<evidence type="ECO:0000256" key="1">
    <source>
        <dbReference type="ARBA" id="ARBA00004651"/>
    </source>
</evidence>
<dbReference type="AlphaFoldDB" id="A0A6S7EH91"/>
<dbReference type="Pfam" id="PF00482">
    <property type="entry name" value="T2SSF"/>
    <property type="match status" value="1"/>
</dbReference>
<dbReference type="EMBL" id="CADILE010000017">
    <property type="protein sequence ID" value="CAB3912540.1"/>
    <property type="molecule type" value="Genomic_DNA"/>
</dbReference>
<evidence type="ECO:0000313" key="8">
    <source>
        <dbReference type="EMBL" id="CAB3912540.1"/>
    </source>
</evidence>
<feature type="transmembrane region" description="Helical" evidence="6">
    <location>
        <begin position="6"/>
        <end position="22"/>
    </location>
</feature>
<name>A0A6S7EH91_9BURK</name>
<keyword evidence="2" id="KW-1003">Cell membrane</keyword>